<protein>
    <recommendedName>
        <fullName evidence="2">Integrase catalytic domain-containing protein</fullName>
    </recommendedName>
</protein>
<dbReference type="InterPro" id="IPR050951">
    <property type="entry name" value="Retrovirus_Pol_polyprotein"/>
</dbReference>
<evidence type="ECO:0000313" key="4">
    <source>
        <dbReference type="Proteomes" id="UP000765509"/>
    </source>
</evidence>
<keyword evidence="4" id="KW-1185">Reference proteome</keyword>
<proteinExistence type="predicted"/>
<accession>A0A9Q3JK51</accession>
<dbReference type="AlphaFoldDB" id="A0A9Q3JK51"/>
<dbReference type="InterPro" id="IPR012337">
    <property type="entry name" value="RNaseH-like_sf"/>
</dbReference>
<dbReference type="InterPro" id="IPR001584">
    <property type="entry name" value="Integrase_cat-core"/>
</dbReference>
<feature type="domain" description="Integrase catalytic" evidence="2">
    <location>
        <begin position="1"/>
        <end position="137"/>
    </location>
</feature>
<evidence type="ECO:0000313" key="3">
    <source>
        <dbReference type="EMBL" id="MBW0564728.1"/>
    </source>
</evidence>
<dbReference type="Proteomes" id="UP000765509">
    <property type="component" value="Unassembled WGS sequence"/>
</dbReference>
<dbReference type="InterPro" id="IPR036397">
    <property type="entry name" value="RNaseH_sf"/>
</dbReference>
<dbReference type="Gene3D" id="3.30.420.10">
    <property type="entry name" value="Ribonuclease H-like superfamily/Ribonuclease H"/>
    <property type="match status" value="1"/>
</dbReference>
<dbReference type="GO" id="GO:0015074">
    <property type="term" value="P:DNA integration"/>
    <property type="evidence" value="ECO:0007669"/>
    <property type="project" value="InterPro"/>
</dbReference>
<dbReference type="PROSITE" id="PS50994">
    <property type="entry name" value="INTEGRASE"/>
    <property type="match status" value="1"/>
</dbReference>
<gene>
    <name evidence="3" type="ORF">O181_104443</name>
</gene>
<keyword evidence="1" id="KW-0694">RNA-binding</keyword>
<dbReference type="OrthoDB" id="5592268at2759"/>
<dbReference type="SUPFAM" id="SSF53098">
    <property type="entry name" value="Ribonuclease H-like"/>
    <property type="match status" value="1"/>
</dbReference>
<organism evidence="3 4">
    <name type="scientific">Austropuccinia psidii MF-1</name>
    <dbReference type="NCBI Taxonomy" id="1389203"/>
    <lineage>
        <taxon>Eukaryota</taxon>
        <taxon>Fungi</taxon>
        <taxon>Dikarya</taxon>
        <taxon>Basidiomycota</taxon>
        <taxon>Pucciniomycotina</taxon>
        <taxon>Pucciniomycetes</taxon>
        <taxon>Pucciniales</taxon>
        <taxon>Sphaerophragmiaceae</taxon>
        <taxon>Austropuccinia</taxon>
    </lineage>
</organism>
<dbReference type="GO" id="GO:0003723">
    <property type="term" value="F:RNA binding"/>
    <property type="evidence" value="ECO:0007669"/>
    <property type="project" value="UniProtKB-KW"/>
</dbReference>
<dbReference type="GO" id="GO:0005634">
    <property type="term" value="C:nucleus"/>
    <property type="evidence" value="ECO:0007669"/>
    <property type="project" value="UniProtKB-ARBA"/>
</dbReference>
<reference evidence="3" key="1">
    <citation type="submission" date="2021-03" db="EMBL/GenBank/DDBJ databases">
        <title>Draft genome sequence of rust myrtle Austropuccinia psidii MF-1, a brazilian biotype.</title>
        <authorList>
            <person name="Quecine M.C."/>
            <person name="Pachon D.M.R."/>
            <person name="Bonatelli M.L."/>
            <person name="Correr F.H."/>
            <person name="Franceschini L.M."/>
            <person name="Leite T.F."/>
            <person name="Margarido G.R.A."/>
            <person name="Almeida C.A."/>
            <person name="Ferrarezi J.A."/>
            <person name="Labate C.A."/>
        </authorList>
    </citation>
    <scope>NUCLEOTIDE SEQUENCE</scope>
    <source>
        <strain evidence="3">MF-1</strain>
    </source>
</reference>
<dbReference type="PANTHER" id="PTHR37984:SF5">
    <property type="entry name" value="PROTEIN NYNRIN-LIKE"/>
    <property type="match status" value="1"/>
</dbReference>
<dbReference type="EMBL" id="AVOT02076244">
    <property type="protein sequence ID" value="MBW0564728.1"/>
    <property type="molecule type" value="Genomic_DNA"/>
</dbReference>
<dbReference type="PANTHER" id="PTHR37984">
    <property type="entry name" value="PROTEIN CBG26694"/>
    <property type="match status" value="1"/>
</dbReference>
<comment type="caution">
    <text evidence="3">The sequence shown here is derived from an EMBL/GenBank/DDBJ whole genome shotgun (WGS) entry which is preliminary data.</text>
</comment>
<evidence type="ECO:0000256" key="1">
    <source>
        <dbReference type="ARBA" id="ARBA00022884"/>
    </source>
</evidence>
<sequence>MDCIPVLPPSADRSYNFYLVIQDRYGNTPIFLPCHKNDSSMYTAFLLCNRLISHTGLFKNIISDRDPKFTSVPWENLHRLFGTKLSFSKSYHPQADGLAERMIQTLEEMIRRFCAFGLNFKDTDAFSHYWCTLITEL</sequence>
<evidence type="ECO:0000259" key="2">
    <source>
        <dbReference type="PROSITE" id="PS50994"/>
    </source>
</evidence>
<name>A0A9Q3JK51_9BASI</name>